<proteinExistence type="inferred from homology"/>
<dbReference type="AlphaFoldDB" id="A0A261FRP9"/>
<dbReference type="GO" id="GO:0016020">
    <property type="term" value="C:membrane"/>
    <property type="evidence" value="ECO:0007669"/>
    <property type="project" value="UniProtKB-SubCell"/>
</dbReference>
<dbReference type="FunFam" id="1.20.1740.10:FF:000001">
    <property type="entry name" value="Amino acid permease"/>
    <property type="match status" value="1"/>
</dbReference>
<evidence type="ECO:0000259" key="10">
    <source>
        <dbReference type="Pfam" id="PF00324"/>
    </source>
</evidence>
<feature type="transmembrane region" description="Helical" evidence="9">
    <location>
        <begin position="490"/>
        <end position="508"/>
    </location>
</feature>
<evidence type="ECO:0000256" key="3">
    <source>
        <dbReference type="ARBA" id="ARBA00022448"/>
    </source>
</evidence>
<feature type="transmembrane region" description="Helical" evidence="9">
    <location>
        <begin position="301"/>
        <end position="321"/>
    </location>
</feature>
<protein>
    <submittedName>
        <fullName evidence="11">Lysine-specific permease</fullName>
    </submittedName>
</protein>
<comment type="subcellular location">
    <subcellularLocation>
        <location evidence="1">Membrane</location>
        <topology evidence="1">Multi-pass membrane protein</topology>
    </subcellularLocation>
</comment>
<evidence type="ECO:0000256" key="2">
    <source>
        <dbReference type="ARBA" id="ARBA00008583"/>
    </source>
</evidence>
<feature type="compositionally biased region" description="Polar residues" evidence="8">
    <location>
        <begin position="1"/>
        <end position="26"/>
    </location>
</feature>
<feature type="compositionally biased region" description="Low complexity" evidence="8">
    <location>
        <begin position="43"/>
        <end position="52"/>
    </location>
</feature>
<feature type="transmembrane region" description="Helical" evidence="9">
    <location>
        <begin position="391"/>
        <end position="412"/>
    </location>
</feature>
<evidence type="ECO:0000256" key="5">
    <source>
        <dbReference type="ARBA" id="ARBA00022970"/>
    </source>
</evidence>
<organism evidence="11 12">
    <name type="scientific">Bifidobacterium myosotis</name>
    <dbReference type="NCBI Taxonomy" id="1630166"/>
    <lineage>
        <taxon>Bacteria</taxon>
        <taxon>Bacillati</taxon>
        <taxon>Actinomycetota</taxon>
        <taxon>Actinomycetes</taxon>
        <taxon>Bifidobacteriales</taxon>
        <taxon>Bifidobacteriaceae</taxon>
        <taxon>Bifidobacterium</taxon>
    </lineage>
</organism>
<gene>
    <name evidence="11" type="ORF">BMYO_0137</name>
</gene>
<feature type="domain" description="Amino acid permease/ SLC12A" evidence="10">
    <location>
        <begin position="74"/>
        <end position="520"/>
    </location>
</feature>
<evidence type="ECO:0000256" key="6">
    <source>
        <dbReference type="ARBA" id="ARBA00022989"/>
    </source>
</evidence>
<feature type="transmembrane region" description="Helical" evidence="9">
    <location>
        <begin position="333"/>
        <end position="358"/>
    </location>
</feature>
<keyword evidence="3" id="KW-0813">Transport</keyword>
<evidence type="ECO:0000256" key="8">
    <source>
        <dbReference type="SAM" id="MobiDB-lite"/>
    </source>
</evidence>
<evidence type="ECO:0000313" key="11">
    <source>
        <dbReference type="EMBL" id="OZG61623.1"/>
    </source>
</evidence>
<evidence type="ECO:0000256" key="1">
    <source>
        <dbReference type="ARBA" id="ARBA00004141"/>
    </source>
</evidence>
<evidence type="ECO:0000313" key="12">
    <source>
        <dbReference type="Proteomes" id="UP000216871"/>
    </source>
</evidence>
<dbReference type="GO" id="GO:0055085">
    <property type="term" value="P:transmembrane transport"/>
    <property type="evidence" value="ECO:0007669"/>
    <property type="project" value="InterPro"/>
</dbReference>
<evidence type="ECO:0000256" key="4">
    <source>
        <dbReference type="ARBA" id="ARBA00022692"/>
    </source>
</evidence>
<feature type="transmembrane region" description="Helical" evidence="9">
    <location>
        <begin position="464"/>
        <end position="484"/>
    </location>
</feature>
<name>A0A261FRP9_9BIFI</name>
<accession>A0A261FRP9</accession>
<feature type="transmembrane region" description="Helical" evidence="9">
    <location>
        <begin position="258"/>
        <end position="280"/>
    </location>
</feature>
<dbReference type="InterPro" id="IPR004841">
    <property type="entry name" value="AA-permease/SLC12A_dom"/>
</dbReference>
<comment type="similarity">
    <text evidence="2">Belongs to the amino acid-polyamine-organocation (APC) superfamily. Amino acid transporter (AAT) (TC 2.A.3.1) family.</text>
</comment>
<keyword evidence="5" id="KW-0029">Amino-acid transport</keyword>
<evidence type="ECO:0000256" key="7">
    <source>
        <dbReference type="ARBA" id="ARBA00023136"/>
    </source>
</evidence>
<feature type="transmembrane region" description="Helical" evidence="9">
    <location>
        <begin position="217"/>
        <end position="238"/>
    </location>
</feature>
<dbReference type="Proteomes" id="UP000216871">
    <property type="component" value="Unassembled WGS sequence"/>
</dbReference>
<dbReference type="PIRSF" id="PIRSF006060">
    <property type="entry name" value="AA_transporter"/>
    <property type="match status" value="1"/>
</dbReference>
<feature type="transmembrane region" description="Helical" evidence="9">
    <location>
        <begin position="102"/>
        <end position="122"/>
    </location>
</feature>
<evidence type="ECO:0000256" key="9">
    <source>
        <dbReference type="SAM" id="Phobius"/>
    </source>
</evidence>
<dbReference type="Pfam" id="PF00324">
    <property type="entry name" value="AA_permease"/>
    <property type="match status" value="1"/>
</dbReference>
<dbReference type="PANTHER" id="PTHR43495">
    <property type="entry name" value="GABA PERMEASE"/>
    <property type="match status" value="1"/>
</dbReference>
<feature type="transmembrane region" description="Helical" evidence="9">
    <location>
        <begin position="77"/>
        <end position="96"/>
    </location>
</feature>
<feature type="transmembrane region" description="Helical" evidence="9">
    <location>
        <begin position="142"/>
        <end position="164"/>
    </location>
</feature>
<reference evidence="11 12" key="1">
    <citation type="journal article" date="2017" name="BMC Genomics">
        <title>Comparative genomic and phylogenomic analyses of the Bifidobacteriaceae family.</title>
        <authorList>
            <person name="Lugli G.A."/>
            <person name="Milani C."/>
            <person name="Turroni F."/>
            <person name="Duranti S."/>
            <person name="Mancabelli L."/>
            <person name="Mangifesta M."/>
            <person name="Ferrario C."/>
            <person name="Modesto M."/>
            <person name="Mattarelli P."/>
            <person name="Jiri K."/>
            <person name="van Sinderen D."/>
            <person name="Ventura M."/>
        </authorList>
    </citation>
    <scope>NUCLEOTIDE SEQUENCE [LARGE SCALE GENOMIC DNA]</scope>
    <source>
        <strain evidence="11 12">DSM 100196</strain>
    </source>
</reference>
<dbReference type="Gene3D" id="1.20.1740.10">
    <property type="entry name" value="Amino acid/polyamine transporter I"/>
    <property type="match status" value="1"/>
</dbReference>
<keyword evidence="7 9" id="KW-0472">Membrane</keyword>
<dbReference type="PROSITE" id="PS00218">
    <property type="entry name" value="AMINO_ACID_PERMEASE_1"/>
    <property type="match status" value="1"/>
</dbReference>
<dbReference type="InterPro" id="IPR004840">
    <property type="entry name" value="Amino_acid_permease_CS"/>
</dbReference>
<keyword evidence="4 9" id="KW-0812">Transmembrane</keyword>
<keyword evidence="12" id="KW-1185">Reference proteome</keyword>
<dbReference type="EMBL" id="MWWW01000002">
    <property type="protein sequence ID" value="OZG61623.1"/>
    <property type="molecule type" value="Genomic_DNA"/>
</dbReference>
<dbReference type="OrthoDB" id="5297508at2"/>
<dbReference type="GO" id="GO:0006865">
    <property type="term" value="P:amino acid transport"/>
    <property type="evidence" value="ECO:0007669"/>
    <property type="project" value="UniProtKB-KW"/>
</dbReference>
<feature type="transmembrane region" description="Helical" evidence="9">
    <location>
        <begin position="184"/>
        <end position="205"/>
    </location>
</feature>
<feature type="transmembrane region" description="Helical" evidence="9">
    <location>
        <begin position="418"/>
        <end position="443"/>
    </location>
</feature>
<sequence length="527" mass="56818">MSQTEPDAAAQSQPHISDTMTGTPASANAPAGASIDEPANVPADASSSDAASGGNTNTKHALHTNLKRGMESRHLQMISLGGVIGTGLFLSSGYTIQQAGPIGTILAYAIGAVIVYLVMLTLGELSVAMPVTGSFHVYAEKFIGPGTGFVIAIQYWLTWTVALGSEFTAAGLLMQRWFPQTPTWAWSAACIILIFTLNALSVRFFAEAEFWFASIKVFAICAFIAIGLLAIFGVIPMKGYTHAPMFGNLTKDGIFPNGFMPVFATILTVNFAFSGTELIGVTAGETRDPETAVPKAIHTTLWRLVLFFIGSIVVMCALIPWRQAGVGESPFVLVFSSIGIPYAADIMNFVVLTAVLSASNSGLYASTRMVWSMGHEGMIPRWFAKTTRHGVPLLALCAAMAGGLLALLSSVIAASTVYLVLVALSGLSAVVVWIAIAYCQIVFRKRWIASGHTVAELKYSTPGYPYTSWGAFILCTASFLLVFFDKEQRFALGAELVFIVLCYGAYFVQRWWRKRHPREEDEPLRLP</sequence>
<comment type="caution">
    <text evidence="11">The sequence shown here is derived from an EMBL/GenBank/DDBJ whole genome shotgun (WGS) entry which is preliminary data.</text>
</comment>
<feature type="region of interest" description="Disordered" evidence="8">
    <location>
        <begin position="1"/>
        <end position="60"/>
    </location>
</feature>
<keyword evidence="6 9" id="KW-1133">Transmembrane helix</keyword>
<dbReference type="PANTHER" id="PTHR43495:SF5">
    <property type="entry name" value="GAMMA-AMINOBUTYRIC ACID PERMEASE"/>
    <property type="match status" value="1"/>
</dbReference>